<feature type="transmembrane region" description="Helical" evidence="1">
    <location>
        <begin position="162"/>
        <end position="184"/>
    </location>
</feature>
<reference evidence="2 3" key="1">
    <citation type="submission" date="2020-03" db="EMBL/GenBank/DDBJ databases">
        <authorList>
            <consortium name="Genoscope - CEA"/>
            <person name="William W."/>
        </authorList>
    </citation>
    <scope>NUCLEOTIDE SEQUENCE [LARGE SCALE GENOMIC DNA]</scope>
    <source>
        <strain evidence="3">DSM 16959</strain>
    </source>
</reference>
<feature type="transmembrane region" description="Helical" evidence="1">
    <location>
        <begin position="46"/>
        <end position="69"/>
    </location>
</feature>
<dbReference type="AlphaFoldDB" id="A0A6S6XXS9"/>
<keyword evidence="1" id="KW-1133">Transmembrane helix</keyword>
<dbReference type="Proteomes" id="UP000515733">
    <property type="component" value="Chromosome"/>
</dbReference>
<name>A0A6S6XXS9_9PROT</name>
<keyword evidence="1" id="KW-0472">Membrane</keyword>
<accession>A0A6S6XXS9</accession>
<keyword evidence="3" id="KW-1185">Reference proteome</keyword>
<sequence>MMNTLIRKLSDTRSLVIAVLLAALMIATRGHHLPALRDVVPGASWAVFFLAGVYLRSPLAFAGFLGLAAGLDYAAISWGGVSAFCVSPAYAALLPAYSALWLAGRAYRLGWGVDAIAPLPLALCALGGTLVCDLISSGSFYLYSGRFTDLSWSEYLSRSARYLPRCLVAMAFWVALAALVHRWVAVSNPRPSFRFIRR</sequence>
<organism evidence="2 3">
    <name type="scientific">Denitratisoma oestradiolicum</name>
    <dbReference type="NCBI Taxonomy" id="311182"/>
    <lineage>
        <taxon>Bacteria</taxon>
        <taxon>Pseudomonadati</taxon>
        <taxon>Pseudomonadota</taxon>
        <taxon>Betaproteobacteria</taxon>
        <taxon>Nitrosomonadales</taxon>
        <taxon>Sterolibacteriaceae</taxon>
        <taxon>Denitratisoma</taxon>
    </lineage>
</organism>
<gene>
    <name evidence="2" type="ORF">DENOEST_2514</name>
</gene>
<evidence type="ECO:0000313" key="2">
    <source>
        <dbReference type="EMBL" id="CAB1369679.1"/>
    </source>
</evidence>
<proteinExistence type="predicted"/>
<feature type="transmembrane region" description="Helical" evidence="1">
    <location>
        <begin position="115"/>
        <end position="142"/>
    </location>
</feature>
<evidence type="ECO:0008006" key="4">
    <source>
        <dbReference type="Google" id="ProtNLM"/>
    </source>
</evidence>
<keyword evidence="1" id="KW-0812">Transmembrane</keyword>
<protein>
    <recommendedName>
        <fullName evidence="4">Cobalamin ABC transporter</fullName>
    </recommendedName>
</protein>
<feature type="transmembrane region" description="Helical" evidence="1">
    <location>
        <begin position="81"/>
        <end position="103"/>
    </location>
</feature>
<evidence type="ECO:0000256" key="1">
    <source>
        <dbReference type="SAM" id="Phobius"/>
    </source>
</evidence>
<dbReference type="EMBL" id="LR778301">
    <property type="protein sequence ID" value="CAB1369679.1"/>
    <property type="molecule type" value="Genomic_DNA"/>
</dbReference>
<evidence type="ECO:0000313" key="3">
    <source>
        <dbReference type="Proteomes" id="UP000515733"/>
    </source>
</evidence>
<dbReference type="KEGG" id="doe:DENOEST_2514"/>